<sequence>MERRSLWRTLALLIATTGFAPELAYGKDRVVGWRLESDGAGYCLLLSEYRIDGRPEIDAAIAMTVTGDFRTFRLHVFRADFDLSIGAVYDVVVSIDRRWTGQGIVEVPVPDIFNLGLPLTRDLLDALMRGSSLSVHGRRSTVSIMLSGTSKAIPALLDCVAGRPGRPGINPFDAETGAGDMM</sequence>
<dbReference type="RefSeq" id="WP_149167942.1">
    <property type="nucleotide sequence ID" value="NZ_QOKV01000033.1"/>
</dbReference>
<evidence type="ECO:0000313" key="2">
    <source>
        <dbReference type="Proteomes" id="UP000476837"/>
    </source>
</evidence>
<organism evidence="1 2">
    <name type="scientific">Azospirillum brasilense</name>
    <dbReference type="NCBI Taxonomy" id="192"/>
    <lineage>
        <taxon>Bacteria</taxon>
        <taxon>Pseudomonadati</taxon>
        <taxon>Pseudomonadota</taxon>
        <taxon>Alphaproteobacteria</taxon>
        <taxon>Rhodospirillales</taxon>
        <taxon>Azospirillaceae</taxon>
        <taxon>Azospirillum</taxon>
    </lineage>
</organism>
<evidence type="ECO:0000313" key="1">
    <source>
        <dbReference type="EMBL" id="KAA0677555.1"/>
    </source>
</evidence>
<accession>A0A6L3ARU0</accession>
<name>A0A6L3ARU0_AZOBR</name>
<dbReference type="EMBL" id="QOKV01000033">
    <property type="protein sequence ID" value="KAA0677555.1"/>
    <property type="molecule type" value="Genomic_DNA"/>
</dbReference>
<reference evidence="1 2" key="1">
    <citation type="submission" date="2018-07" db="EMBL/GenBank/DDBJ databases">
        <title>Genome sequence of Roseomonas fauriae ATCC 49958.</title>
        <authorList>
            <person name="Sant'Anna F.H."/>
            <person name="Baldani J.I."/>
            <person name="Zilli J.E."/>
            <person name="Reis V.M."/>
            <person name="Hartmann A."/>
            <person name="Cruz L."/>
            <person name="de Souza E.M."/>
            <person name="de Oliveira Pedrosa F."/>
            <person name="Passaglia L.M.P."/>
        </authorList>
    </citation>
    <scope>NUCLEOTIDE SEQUENCE [LARGE SCALE GENOMIC DNA]</scope>
    <source>
        <strain evidence="1 2">ATCC 49958</strain>
    </source>
</reference>
<comment type="caution">
    <text evidence="1">The sequence shown here is derived from an EMBL/GenBank/DDBJ whole genome shotgun (WGS) entry which is preliminary data.</text>
</comment>
<dbReference type="AlphaFoldDB" id="A0A6L3ARU0"/>
<proteinExistence type="predicted"/>
<protein>
    <submittedName>
        <fullName evidence="1">Uncharacterized protein</fullName>
    </submittedName>
</protein>
<gene>
    <name evidence="1" type="ORF">DS837_29035</name>
</gene>
<dbReference type="Proteomes" id="UP000476837">
    <property type="component" value="Unassembled WGS sequence"/>
</dbReference>